<name>A0A0R2NHC0_9LACO</name>
<dbReference type="EMBL" id="JQCQ01000028">
    <property type="protein sequence ID" value="KRO23680.1"/>
    <property type="molecule type" value="Genomic_DNA"/>
</dbReference>
<proteinExistence type="predicted"/>
<dbReference type="InterPro" id="IPR032083">
    <property type="entry name" value="DUF4811"/>
</dbReference>
<accession>A0A0R2NHC0</accession>
<sequence length="239" mass="27195">MTLISKFWPRLIVSLLLAATVIGSMIAMVANDREHLGMHKVTETSTEDVYSVSPSKQMSMILYKNIGSKGTERVYIYKHDKSQKKPGHTNVNDTYNKVKTTTGDPRLESKTTRWEYKNGAYKFWFGIADNNDKLIRRDNTFYIPKDWLSLSTTQAAKLQKLAKENQAKMKTEGKKVVKAEVEKTVKETVMAAMKKDPTMSPQDRQKLMQETGKKAAKEAAAKYQAEAMQKMIDEAKQSK</sequence>
<evidence type="ECO:0008006" key="5">
    <source>
        <dbReference type="Google" id="ProtNLM"/>
    </source>
</evidence>
<feature type="transmembrane region" description="Helical" evidence="2">
    <location>
        <begin position="12"/>
        <end position="30"/>
    </location>
</feature>
<feature type="region of interest" description="Disordered" evidence="1">
    <location>
        <begin position="193"/>
        <end position="215"/>
    </location>
</feature>
<dbReference type="Proteomes" id="UP000051249">
    <property type="component" value="Unassembled WGS sequence"/>
</dbReference>
<dbReference type="AlphaFoldDB" id="A0A0R2NHC0"/>
<evidence type="ECO:0000256" key="2">
    <source>
        <dbReference type="SAM" id="Phobius"/>
    </source>
</evidence>
<protein>
    <recommendedName>
        <fullName evidence="5">DUF4811 domain-containing protein</fullName>
    </recommendedName>
</protein>
<evidence type="ECO:0000313" key="3">
    <source>
        <dbReference type="EMBL" id="KRO23680.1"/>
    </source>
</evidence>
<keyword evidence="2" id="KW-0472">Membrane</keyword>
<dbReference type="PATRIC" id="fig|480391.4.peg.902"/>
<keyword evidence="2" id="KW-0812">Transmembrane</keyword>
<comment type="caution">
    <text evidence="3">The sequence shown here is derived from an EMBL/GenBank/DDBJ whole genome shotgun (WGS) entry which is preliminary data.</text>
</comment>
<evidence type="ECO:0000313" key="4">
    <source>
        <dbReference type="Proteomes" id="UP000051249"/>
    </source>
</evidence>
<organism evidence="3 4">
    <name type="scientific">Pediococcus argentinicus</name>
    <dbReference type="NCBI Taxonomy" id="480391"/>
    <lineage>
        <taxon>Bacteria</taxon>
        <taxon>Bacillati</taxon>
        <taxon>Bacillota</taxon>
        <taxon>Bacilli</taxon>
        <taxon>Lactobacillales</taxon>
        <taxon>Lactobacillaceae</taxon>
        <taxon>Pediococcus</taxon>
    </lineage>
</organism>
<keyword evidence="4" id="KW-1185">Reference proteome</keyword>
<gene>
    <name evidence="3" type="ORF">IV88_GL000889</name>
</gene>
<keyword evidence="2" id="KW-1133">Transmembrane helix</keyword>
<dbReference type="Pfam" id="PF16069">
    <property type="entry name" value="DUF4811"/>
    <property type="match status" value="1"/>
</dbReference>
<reference evidence="3 4" key="1">
    <citation type="journal article" date="2015" name="Genome Announc.">
        <title>Expanding the biotechnology potential of lactobacilli through comparative genomics of 213 strains and associated genera.</title>
        <authorList>
            <person name="Sun Z."/>
            <person name="Harris H.M."/>
            <person name="McCann A."/>
            <person name="Guo C."/>
            <person name="Argimon S."/>
            <person name="Zhang W."/>
            <person name="Yang X."/>
            <person name="Jeffery I.B."/>
            <person name="Cooney J.C."/>
            <person name="Kagawa T.F."/>
            <person name="Liu W."/>
            <person name="Song Y."/>
            <person name="Salvetti E."/>
            <person name="Wrobel A."/>
            <person name="Rasinkangas P."/>
            <person name="Parkhill J."/>
            <person name="Rea M.C."/>
            <person name="O'Sullivan O."/>
            <person name="Ritari J."/>
            <person name="Douillard F.P."/>
            <person name="Paul Ross R."/>
            <person name="Yang R."/>
            <person name="Briner A.E."/>
            <person name="Felis G.E."/>
            <person name="de Vos W.M."/>
            <person name="Barrangou R."/>
            <person name="Klaenhammer T.R."/>
            <person name="Caufield P.W."/>
            <person name="Cui Y."/>
            <person name="Zhang H."/>
            <person name="O'Toole P.W."/>
        </authorList>
    </citation>
    <scope>NUCLEOTIDE SEQUENCE [LARGE SCALE GENOMIC DNA]</scope>
    <source>
        <strain evidence="3 4">DSM 23026</strain>
    </source>
</reference>
<evidence type="ECO:0000256" key="1">
    <source>
        <dbReference type="SAM" id="MobiDB-lite"/>
    </source>
</evidence>